<dbReference type="AlphaFoldDB" id="A0A495ADX7"/>
<evidence type="ECO:0000256" key="2">
    <source>
        <dbReference type="ARBA" id="ARBA00005745"/>
    </source>
</evidence>
<feature type="transmembrane region" description="Helical" evidence="7">
    <location>
        <begin position="118"/>
        <end position="136"/>
    </location>
</feature>
<evidence type="ECO:0000256" key="5">
    <source>
        <dbReference type="ARBA" id="ARBA00022989"/>
    </source>
</evidence>
<dbReference type="InterPro" id="IPR047692">
    <property type="entry name" value="T4P_ComGB"/>
</dbReference>
<gene>
    <name evidence="9" type="ORF">D8M06_02970</name>
</gene>
<protein>
    <submittedName>
        <fullName evidence="9">Chromosome partitioning protein ParA</fullName>
    </submittedName>
</protein>
<dbReference type="GO" id="GO:0005886">
    <property type="term" value="C:plasma membrane"/>
    <property type="evidence" value="ECO:0007669"/>
    <property type="project" value="UniProtKB-SubCell"/>
</dbReference>
<keyword evidence="3" id="KW-1003">Cell membrane</keyword>
<feature type="domain" description="Type II secretion system protein GspF" evidence="8">
    <location>
        <begin position="220"/>
        <end position="342"/>
    </location>
</feature>
<dbReference type="PANTHER" id="PTHR30012">
    <property type="entry name" value="GENERAL SECRETION PATHWAY PROTEIN"/>
    <property type="match status" value="1"/>
</dbReference>
<comment type="caution">
    <text evidence="9">The sequence shown here is derived from an EMBL/GenBank/DDBJ whole genome shotgun (WGS) entry which is preliminary data.</text>
</comment>
<feature type="domain" description="Type II secretion system protein GspF" evidence="8">
    <location>
        <begin position="24"/>
        <end position="136"/>
    </location>
</feature>
<dbReference type="InterPro" id="IPR042094">
    <property type="entry name" value="T2SS_GspF_sf"/>
</dbReference>
<evidence type="ECO:0000313" key="10">
    <source>
        <dbReference type="Proteomes" id="UP000269301"/>
    </source>
</evidence>
<proteinExistence type="inferred from homology"/>
<evidence type="ECO:0000256" key="1">
    <source>
        <dbReference type="ARBA" id="ARBA00004651"/>
    </source>
</evidence>
<evidence type="ECO:0000256" key="4">
    <source>
        <dbReference type="ARBA" id="ARBA00022692"/>
    </source>
</evidence>
<keyword evidence="5 7" id="KW-1133">Transmembrane helix</keyword>
<feature type="transmembrane region" description="Helical" evidence="7">
    <location>
        <begin position="323"/>
        <end position="344"/>
    </location>
</feature>
<dbReference type="InterPro" id="IPR018076">
    <property type="entry name" value="T2SS_GspF_dom"/>
</dbReference>
<feature type="transmembrane region" description="Helical" evidence="7">
    <location>
        <begin position="167"/>
        <end position="189"/>
    </location>
</feature>
<organism evidence="9 10">
    <name type="scientific">Oceanobacillus halophilus</name>
    <dbReference type="NCBI Taxonomy" id="930130"/>
    <lineage>
        <taxon>Bacteria</taxon>
        <taxon>Bacillati</taxon>
        <taxon>Bacillota</taxon>
        <taxon>Bacilli</taxon>
        <taxon>Bacillales</taxon>
        <taxon>Bacillaceae</taxon>
        <taxon>Oceanobacillus</taxon>
    </lineage>
</organism>
<dbReference type="NCBIfam" id="NF041012">
    <property type="entry name" value="T4P_ComGB"/>
    <property type="match status" value="1"/>
</dbReference>
<dbReference type="EMBL" id="RBZP01000001">
    <property type="protein sequence ID" value="RKQ37780.1"/>
    <property type="molecule type" value="Genomic_DNA"/>
</dbReference>
<name>A0A495ADX7_9BACI</name>
<keyword evidence="6 7" id="KW-0472">Membrane</keyword>
<evidence type="ECO:0000313" key="9">
    <source>
        <dbReference type="EMBL" id="RKQ37780.1"/>
    </source>
</evidence>
<evidence type="ECO:0000256" key="7">
    <source>
        <dbReference type="SAM" id="Phobius"/>
    </source>
</evidence>
<dbReference type="Proteomes" id="UP000269301">
    <property type="component" value="Unassembled WGS sequence"/>
</dbReference>
<dbReference type="Gene3D" id="1.20.81.30">
    <property type="entry name" value="Type II secretion system (T2SS), domain F"/>
    <property type="match status" value="2"/>
</dbReference>
<accession>A0A495ADX7</accession>
<evidence type="ECO:0000256" key="6">
    <source>
        <dbReference type="ARBA" id="ARBA00023136"/>
    </source>
</evidence>
<dbReference type="InterPro" id="IPR003004">
    <property type="entry name" value="GspF/PilC"/>
</dbReference>
<dbReference type="PRINTS" id="PR00812">
    <property type="entry name" value="BCTERIALGSPF"/>
</dbReference>
<dbReference type="Pfam" id="PF00482">
    <property type="entry name" value="T2SSF"/>
    <property type="match status" value="2"/>
</dbReference>
<comment type="subcellular location">
    <subcellularLocation>
        <location evidence="1">Cell membrane</location>
        <topology evidence="1">Multi-pass membrane protein</topology>
    </subcellularLocation>
</comment>
<evidence type="ECO:0000259" key="8">
    <source>
        <dbReference type="Pfam" id="PF00482"/>
    </source>
</evidence>
<dbReference type="PANTHER" id="PTHR30012:SF0">
    <property type="entry name" value="TYPE II SECRETION SYSTEM PROTEIN F-RELATED"/>
    <property type="match status" value="1"/>
</dbReference>
<reference evidence="9 10" key="1">
    <citation type="journal article" date="2016" name="Int. J. Syst. Evol. Microbiol.">
        <title>Oceanobacillus halophilus sp. nov., a novel moderately halophilic bacterium from a hypersaline lake.</title>
        <authorList>
            <person name="Amoozegar M.A."/>
            <person name="Bagheri M."/>
            <person name="Makhdoumi A."/>
            <person name="Nikou M.M."/>
            <person name="Fazeli S.A.S."/>
            <person name="Schumann P."/>
            <person name="Sproer C."/>
            <person name="Sanchez-Porro C."/>
            <person name="Ventosa A."/>
        </authorList>
    </citation>
    <scope>NUCLEOTIDE SEQUENCE [LARGE SCALE GENOMIC DNA]</scope>
    <source>
        <strain evidence="9 10">DSM 23996</strain>
    </source>
</reference>
<comment type="similarity">
    <text evidence="2">Belongs to the GSP F family.</text>
</comment>
<dbReference type="OrthoDB" id="2974223at2"/>
<keyword evidence="10" id="KW-1185">Reference proteome</keyword>
<sequence>MVLYLKKIYLNHTKKLSHDIQLKFLQRLTRLLKNGYPILEALETIKWDKKLSGAATKVINSLRAGVSIDKAFEEAHFHQTITSYLYFVKFNNDLEGSFEKCIEMFSQRLNNTKKFKELIRYPLVLLTIFSILLTFIHQSVLPSFAEIFQSETNSNSAILISMKLIDLLLSFLFLVISLLFVFSLFWLFLRPKIPIERRIQLYTKIPLYRTYIKTQTSYFFATHFSSLLKTGMSIKEILQHMSQQPKSTIISFYSSILTEELSQGVHLTYILSGLPLLETQLTSIFQKNTNAETLEKDLELYAELLVEEIQFKTMKTITILQPVFFLFLGAFIIFIYVTLMWPMFQLIKTI</sequence>
<dbReference type="RefSeq" id="WP_121202855.1">
    <property type="nucleotide sequence ID" value="NZ_RBZP01000001.1"/>
</dbReference>
<evidence type="ECO:0000256" key="3">
    <source>
        <dbReference type="ARBA" id="ARBA00022475"/>
    </source>
</evidence>
<keyword evidence="4 7" id="KW-0812">Transmembrane</keyword>